<dbReference type="SUPFAM" id="SSF51735">
    <property type="entry name" value="NAD(P)-binding Rossmann-fold domains"/>
    <property type="match status" value="1"/>
</dbReference>
<dbReference type="PANTHER" id="PTHR43245">
    <property type="entry name" value="BIFUNCTIONAL POLYMYXIN RESISTANCE PROTEIN ARNA"/>
    <property type="match status" value="1"/>
</dbReference>
<protein>
    <submittedName>
        <fullName evidence="2">NAD-dependent epimerase/dehydratase family protein</fullName>
    </submittedName>
</protein>
<proteinExistence type="predicted"/>
<comment type="caution">
    <text evidence="2">The sequence shown here is derived from an EMBL/GenBank/DDBJ whole genome shotgun (WGS) entry which is preliminary data.</text>
</comment>
<dbReference type="InterPro" id="IPR036291">
    <property type="entry name" value="NAD(P)-bd_dom_sf"/>
</dbReference>
<dbReference type="Gene3D" id="3.40.50.720">
    <property type="entry name" value="NAD(P)-binding Rossmann-like Domain"/>
    <property type="match status" value="1"/>
</dbReference>
<evidence type="ECO:0000313" key="2">
    <source>
        <dbReference type="EMBL" id="NDV00539.1"/>
    </source>
</evidence>
<dbReference type="RefSeq" id="WP_163890956.1">
    <property type="nucleotide sequence ID" value="NZ_JAAFYS010000001.1"/>
</dbReference>
<evidence type="ECO:0000259" key="1">
    <source>
        <dbReference type="Pfam" id="PF01370"/>
    </source>
</evidence>
<evidence type="ECO:0000313" key="3">
    <source>
        <dbReference type="Proteomes" id="UP000474757"/>
    </source>
</evidence>
<dbReference type="Pfam" id="PF01370">
    <property type="entry name" value="Epimerase"/>
    <property type="match status" value="1"/>
</dbReference>
<dbReference type="AlphaFoldDB" id="A0A6B2JV84"/>
<keyword evidence="3" id="KW-1185">Reference proteome</keyword>
<accession>A0A6B2JV84</accession>
<dbReference type="InterPro" id="IPR050177">
    <property type="entry name" value="Lipid_A_modif_metabolic_enz"/>
</dbReference>
<organism evidence="2 3">
    <name type="scientific">Pseudoroseicyclus tamaricis</name>
    <dbReference type="NCBI Taxonomy" id="2705421"/>
    <lineage>
        <taxon>Bacteria</taxon>
        <taxon>Pseudomonadati</taxon>
        <taxon>Pseudomonadota</taxon>
        <taxon>Alphaproteobacteria</taxon>
        <taxon>Rhodobacterales</taxon>
        <taxon>Paracoccaceae</taxon>
        <taxon>Pseudoroseicyclus</taxon>
    </lineage>
</organism>
<dbReference type="InterPro" id="IPR001509">
    <property type="entry name" value="Epimerase_deHydtase"/>
</dbReference>
<name>A0A6B2JV84_9RHOB</name>
<dbReference type="Proteomes" id="UP000474757">
    <property type="component" value="Unassembled WGS sequence"/>
</dbReference>
<sequence length="315" mass="33542">MAVAIIGGTGFLGTAIAKALVARGETPVQVARLTSPYEVVTGSITAAADRADQPALEAIFAEHGVTRVIDVLTLSLENTRALLAATAAAGARYVMISAIDVYANYGGLMGMETPPVVKRPSREDDPVRTALYPYRGNPRRPKGFDDALIDDYDKVPIEAAAREDARLDATILRLPAIYGPGDKQGRFTWITEALAAGGPIRMDERAAAWPQTFITLDDAAAAVALAATSDCGGETFNIAPPIQRTMGEWAALFARLAGRDGAVELMPPGSGGLMQERAEVTNMAYPLTMDGARFEARFGPVQQRPEEEVLRSLLP</sequence>
<feature type="domain" description="NAD-dependent epimerase/dehydratase" evidence="1">
    <location>
        <begin position="4"/>
        <end position="71"/>
    </location>
</feature>
<reference evidence="2 3" key="1">
    <citation type="submission" date="2020-02" db="EMBL/GenBank/DDBJ databases">
        <title>Pseudoroseicyclus tamarix, sp. nov., isolated from offshore sediment of a Tamarix chinensis forest.</title>
        <authorList>
            <person name="Gai Y."/>
        </authorList>
    </citation>
    <scope>NUCLEOTIDE SEQUENCE [LARGE SCALE GENOMIC DNA]</scope>
    <source>
        <strain evidence="2 3">CLL3-39</strain>
    </source>
</reference>
<gene>
    <name evidence="2" type="ORF">GZA08_06100</name>
</gene>
<dbReference type="EMBL" id="JAAGAB010000001">
    <property type="protein sequence ID" value="NDV00539.1"/>
    <property type="molecule type" value="Genomic_DNA"/>
</dbReference>